<sequence length="93" mass="10081">MRGWAKLSPSEVVGSLFPSCLAFRGDGERKYKHRVSSVTGHTAPCTEELHSSETSGCSKKSVSAHVSPNVGCSNKQVPQQQNRQFGFQLEVSS</sequence>
<evidence type="ECO:0000313" key="1">
    <source>
        <dbReference type="EMBL" id="KAG2994170.1"/>
    </source>
</evidence>
<proteinExistence type="predicted"/>
<gene>
    <name evidence="1" type="ORF">PC118_g3650</name>
</gene>
<name>A0A8T1GDL8_9STRA</name>
<accession>A0A8T1GDL8</accession>
<reference evidence="1" key="1">
    <citation type="submission" date="2018-10" db="EMBL/GenBank/DDBJ databases">
        <title>Effector identification in a new, highly contiguous assembly of the strawberry crown rot pathogen Phytophthora cactorum.</title>
        <authorList>
            <person name="Armitage A.D."/>
            <person name="Nellist C.F."/>
            <person name="Bates H."/>
            <person name="Vickerstaff R.J."/>
            <person name="Harrison R.J."/>
        </authorList>
    </citation>
    <scope>NUCLEOTIDE SEQUENCE</scope>
    <source>
        <strain evidence="1">P415</strain>
    </source>
</reference>
<evidence type="ECO:0000313" key="2">
    <source>
        <dbReference type="Proteomes" id="UP000697107"/>
    </source>
</evidence>
<dbReference type="Proteomes" id="UP000697107">
    <property type="component" value="Unassembled WGS sequence"/>
</dbReference>
<dbReference type="AlphaFoldDB" id="A0A8T1GDL8"/>
<protein>
    <submittedName>
        <fullName evidence="1">Uncharacterized protein</fullName>
    </submittedName>
</protein>
<organism evidence="1 2">
    <name type="scientific">Phytophthora cactorum</name>
    <dbReference type="NCBI Taxonomy" id="29920"/>
    <lineage>
        <taxon>Eukaryota</taxon>
        <taxon>Sar</taxon>
        <taxon>Stramenopiles</taxon>
        <taxon>Oomycota</taxon>
        <taxon>Peronosporomycetes</taxon>
        <taxon>Peronosporales</taxon>
        <taxon>Peronosporaceae</taxon>
        <taxon>Phytophthora</taxon>
    </lineage>
</organism>
<comment type="caution">
    <text evidence="1">The sequence shown here is derived from an EMBL/GenBank/DDBJ whole genome shotgun (WGS) entry which is preliminary data.</text>
</comment>
<dbReference type="EMBL" id="RCML01000063">
    <property type="protein sequence ID" value="KAG2994170.1"/>
    <property type="molecule type" value="Genomic_DNA"/>
</dbReference>